<reference evidence="4 5" key="1">
    <citation type="submission" date="2020-02" db="EMBL/GenBank/DDBJ databases">
        <title>Paraburkholderia simonii sp. nov. and Paraburkholderia youngii sp. nov. Brazilian and Mexican Mimosa-associated rhizobia.</title>
        <authorList>
            <person name="Mavima L."/>
            <person name="Beukes C.W."/>
            <person name="Chan W.Y."/>
            <person name="Palmer M."/>
            <person name="De Meyer S.E."/>
            <person name="James E.K."/>
            <person name="Venter S.N."/>
            <person name="Steenkamp E.T."/>
        </authorList>
    </citation>
    <scope>NUCLEOTIDE SEQUENCE [LARGE SCALE GENOMIC DNA]</scope>
    <source>
        <strain evidence="4 5">JPY169</strain>
    </source>
</reference>
<dbReference type="GO" id="GO:0006559">
    <property type="term" value="P:L-phenylalanine catabolic process"/>
    <property type="evidence" value="ECO:0007669"/>
    <property type="project" value="TreeGrafter"/>
</dbReference>
<dbReference type="InterPro" id="IPR040079">
    <property type="entry name" value="Glutathione_S-Trfase"/>
</dbReference>
<dbReference type="SUPFAM" id="SSF52833">
    <property type="entry name" value="Thioredoxin-like"/>
    <property type="match status" value="1"/>
</dbReference>
<gene>
    <name evidence="4" type="primary">maiA</name>
    <name evidence="4" type="ORF">G5S42_03665</name>
</gene>
<dbReference type="EC" id="5.2.1.2" evidence="4"/>
<name>A0A7Y6JVY8_9BURK</name>
<sequence length="215" mass="24168">MKLYSYFRSSASYRVRIALALKKLPFEYEAIHLLKDGGQHLHDAYRKINPDGIVPALVDAPNVLTQSLAIIEYLDELHPTPPLLPTDPADRAYVRAVALQVACEIHPVNNLRVLRYLKDQIGISDEQKAAWYKHWIDVGFSSLEARLAQEHRVGGFVFGDAPTLADICLVPQVWNAKRFAIPLDPYPTIERLARNAMALAPFMQADPANQPDSED</sequence>
<evidence type="ECO:0000259" key="2">
    <source>
        <dbReference type="PROSITE" id="PS50404"/>
    </source>
</evidence>
<dbReference type="PANTHER" id="PTHR42673">
    <property type="entry name" value="MALEYLACETOACETATE ISOMERASE"/>
    <property type="match status" value="1"/>
</dbReference>
<accession>A0A7Y6JVY8</accession>
<dbReference type="NCBIfam" id="TIGR01262">
    <property type="entry name" value="maiA"/>
    <property type="match status" value="1"/>
</dbReference>
<dbReference type="RefSeq" id="WP_176105573.1">
    <property type="nucleotide sequence ID" value="NZ_JAALDK010000001.1"/>
</dbReference>
<dbReference type="SUPFAM" id="SSF47616">
    <property type="entry name" value="GST C-terminal domain-like"/>
    <property type="match status" value="1"/>
</dbReference>
<dbReference type="FunFam" id="1.20.1050.10:FF:000010">
    <property type="entry name" value="Maleylacetoacetate isomerase isoform 1"/>
    <property type="match status" value="1"/>
</dbReference>
<dbReference type="Pfam" id="PF13410">
    <property type="entry name" value="GST_C_2"/>
    <property type="match status" value="1"/>
</dbReference>
<organism evidence="4 5">
    <name type="scientific">Paraburkholderia youngii</name>
    <dbReference type="NCBI Taxonomy" id="2782701"/>
    <lineage>
        <taxon>Bacteria</taxon>
        <taxon>Pseudomonadati</taxon>
        <taxon>Pseudomonadota</taxon>
        <taxon>Betaproteobacteria</taxon>
        <taxon>Burkholderiales</taxon>
        <taxon>Burkholderiaceae</taxon>
        <taxon>Paraburkholderia</taxon>
    </lineage>
</organism>
<keyword evidence="4" id="KW-0413">Isomerase</keyword>
<evidence type="ECO:0000256" key="1">
    <source>
        <dbReference type="ARBA" id="ARBA00010007"/>
    </source>
</evidence>
<dbReference type="InterPro" id="IPR036249">
    <property type="entry name" value="Thioredoxin-like_sf"/>
</dbReference>
<dbReference type="SFLD" id="SFLDS00019">
    <property type="entry name" value="Glutathione_Transferase_(cytos"/>
    <property type="match status" value="1"/>
</dbReference>
<evidence type="ECO:0000259" key="3">
    <source>
        <dbReference type="PROSITE" id="PS50405"/>
    </source>
</evidence>
<dbReference type="InterPro" id="IPR005955">
    <property type="entry name" value="GST_Zeta"/>
</dbReference>
<dbReference type="GeneID" id="301099440"/>
<dbReference type="GO" id="GO:0004364">
    <property type="term" value="F:glutathione transferase activity"/>
    <property type="evidence" value="ECO:0007669"/>
    <property type="project" value="TreeGrafter"/>
</dbReference>
<dbReference type="AlphaFoldDB" id="A0A7Y6JVY8"/>
<feature type="domain" description="GST N-terminal" evidence="2">
    <location>
        <begin position="1"/>
        <end position="82"/>
    </location>
</feature>
<dbReference type="PROSITE" id="PS50405">
    <property type="entry name" value="GST_CTER"/>
    <property type="match status" value="1"/>
</dbReference>
<dbReference type="GO" id="GO:0005737">
    <property type="term" value="C:cytoplasm"/>
    <property type="evidence" value="ECO:0007669"/>
    <property type="project" value="InterPro"/>
</dbReference>
<comment type="similarity">
    <text evidence="1">Belongs to the GST superfamily. Zeta family.</text>
</comment>
<dbReference type="Pfam" id="PF13417">
    <property type="entry name" value="GST_N_3"/>
    <property type="match status" value="1"/>
</dbReference>
<dbReference type="PROSITE" id="PS50404">
    <property type="entry name" value="GST_NTER"/>
    <property type="match status" value="1"/>
</dbReference>
<dbReference type="GO" id="GO:0006749">
    <property type="term" value="P:glutathione metabolic process"/>
    <property type="evidence" value="ECO:0007669"/>
    <property type="project" value="TreeGrafter"/>
</dbReference>
<dbReference type="EMBL" id="JAALDK010000001">
    <property type="protein sequence ID" value="NUX98852.1"/>
    <property type="molecule type" value="Genomic_DNA"/>
</dbReference>
<dbReference type="SFLD" id="SFLDG00358">
    <property type="entry name" value="Main_(cytGST)"/>
    <property type="match status" value="1"/>
</dbReference>
<dbReference type="InterPro" id="IPR004045">
    <property type="entry name" value="Glutathione_S-Trfase_N"/>
</dbReference>
<feature type="domain" description="GST C-terminal" evidence="3">
    <location>
        <begin position="87"/>
        <end position="215"/>
    </location>
</feature>
<evidence type="ECO:0000313" key="5">
    <source>
        <dbReference type="Proteomes" id="UP000594380"/>
    </source>
</evidence>
<dbReference type="PANTHER" id="PTHR42673:SF4">
    <property type="entry name" value="MALEYLACETOACETATE ISOMERASE"/>
    <property type="match status" value="1"/>
</dbReference>
<evidence type="ECO:0000313" key="4">
    <source>
        <dbReference type="EMBL" id="NUX98852.1"/>
    </source>
</evidence>
<proteinExistence type="inferred from homology"/>
<dbReference type="InterPro" id="IPR034333">
    <property type="entry name" value="GST_Zeta_N"/>
</dbReference>
<dbReference type="Gene3D" id="3.40.30.10">
    <property type="entry name" value="Glutaredoxin"/>
    <property type="match status" value="1"/>
</dbReference>
<protein>
    <submittedName>
        <fullName evidence="4">Maleylacetoacetate isomerase</fullName>
        <ecNumber evidence="4">5.2.1.2</ecNumber>
    </submittedName>
</protein>
<dbReference type="Proteomes" id="UP000594380">
    <property type="component" value="Unassembled WGS sequence"/>
</dbReference>
<dbReference type="InterPro" id="IPR034330">
    <property type="entry name" value="GST_Zeta_C"/>
</dbReference>
<dbReference type="Gene3D" id="1.20.1050.10">
    <property type="match status" value="1"/>
</dbReference>
<comment type="caution">
    <text evidence="4">The sequence shown here is derived from an EMBL/GenBank/DDBJ whole genome shotgun (WGS) entry which is preliminary data.</text>
</comment>
<dbReference type="CDD" id="cd03191">
    <property type="entry name" value="GST_C_Zeta"/>
    <property type="match status" value="1"/>
</dbReference>
<dbReference type="CDD" id="cd03042">
    <property type="entry name" value="GST_N_Zeta"/>
    <property type="match status" value="1"/>
</dbReference>
<dbReference type="GO" id="GO:0016034">
    <property type="term" value="F:maleylacetoacetate isomerase activity"/>
    <property type="evidence" value="ECO:0007669"/>
    <property type="project" value="UniProtKB-EC"/>
</dbReference>
<dbReference type="InterPro" id="IPR010987">
    <property type="entry name" value="Glutathione-S-Trfase_C-like"/>
</dbReference>
<dbReference type="InterPro" id="IPR036282">
    <property type="entry name" value="Glutathione-S-Trfase_C_sf"/>
</dbReference>